<dbReference type="InterPro" id="IPR045321">
    <property type="entry name" value="Cts1-like"/>
</dbReference>
<organism evidence="3 4">
    <name type="scientific">Sphenostylis stenocarpa</name>
    <dbReference type="NCBI Taxonomy" id="92480"/>
    <lineage>
        <taxon>Eukaryota</taxon>
        <taxon>Viridiplantae</taxon>
        <taxon>Streptophyta</taxon>
        <taxon>Embryophyta</taxon>
        <taxon>Tracheophyta</taxon>
        <taxon>Spermatophyta</taxon>
        <taxon>Magnoliopsida</taxon>
        <taxon>eudicotyledons</taxon>
        <taxon>Gunneridae</taxon>
        <taxon>Pentapetalae</taxon>
        <taxon>rosids</taxon>
        <taxon>fabids</taxon>
        <taxon>Fabales</taxon>
        <taxon>Fabaceae</taxon>
        <taxon>Papilionoideae</taxon>
        <taxon>50 kb inversion clade</taxon>
        <taxon>NPAAA clade</taxon>
        <taxon>indigoferoid/millettioid clade</taxon>
        <taxon>Phaseoleae</taxon>
        <taxon>Sphenostylis</taxon>
    </lineage>
</organism>
<feature type="domain" description="GH18" evidence="2">
    <location>
        <begin position="22"/>
        <end position="305"/>
    </location>
</feature>
<dbReference type="PANTHER" id="PTHR45708">
    <property type="entry name" value="ENDOCHITINASE"/>
    <property type="match status" value="1"/>
</dbReference>
<evidence type="ECO:0000313" key="4">
    <source>
        <dbReference type="Proteomes" id="UP001189624"/>
    </source>
</evidence>
<gene>
    <name evidence="3" type="ORF">AYBTSS11_LOCUS21401</name>
</gene>
<dbReference type="InterPro" id="IPR050542">
    <property type="entry name" value="Glycosyl_Hydrlase18_Chitinase"/>
</dbReference>
<dbReference type="SUPFAM" id="SSF51445">
    <property type="entry name" value="(Trans)glycosidases"/>
    <property type="match status" value="1"/>
</dbReference>
<dbReference type="PROSITE" id="PS51910">
    <property type="entry name" value="GH18_2"/>
    <property type="match status" value="1"/>
</dbReference>
<evidence type="ECO:0000259" key="2">
    <source>
        <dbReference type="PROSITE" id="PS51910"/>
    </source>
</evidence>
<dbReference type="GO" id="GO:0005576">
    <property type="term" value="C:extracellular region"/>
    <property type="evidence" value="ECO:0007669"/>
    <property type="project" value="TreeGrafter"/>
</dbReference>
<keyword evidence="4" id="KW-1185">Reference proteome</keyword>
<reference evidence="3" key="1">
    <citation type="submission" date="2023-10" db="EMBL/GenBank/DDBJ databases">
        <authorList>
            <person name="Domelevo Entfellner J.-B."/>
        </authorList>
    </citation>
    <scope>NUCLEOTIDE SEQUENCE</scope>
</reference>
<dbReference type="EMBL" id="OY731404">
    <property type="protein sequence ID" value="CAJ1967850.1"/>
    <property type="molecule type" value="Genomic_DNA"/>
</dbReference>
<dbReference type="PANTHER" id="PTHR45708:SF31">
    <property type="entry name" value="III ACIDIC ENDOCHITINASE, PUTATIVE-RELATED"/>
    <property type="match status" value="1"/>
</dbReference>
<dbReference type="AlphaFoldDB" id="A0AA86VTH8"/>
<dbReference type="Pfam" id="PF00704">
    <property type="entry name" value="Glyco_hydro_18"/>
    <property type="match status" value="1"/>
</dbReference>
<feature type="chain" id="PRO_5041656204" description="GH18 domain-containing protein" evidence="1">
    <location>
        <begin position="20"/>
        <end position="322"/>
    </location>
</feature>
<dbReference type="GO" id="GO:0004568">
    <property type="term" value="F:chitinase activity"/>
    <property type="evidence" value="ECO:0007669"/>
    <property type="project" value="TreeGrafter"/>
</dbReference>
<name>A0AA86VTH8_9FABA</name>
<dbReference type="Gene3D" id="3.20.20.80">
    <property type="entry name" value="Glycosidases"/>
    <property type="match status" value="1"/>
</dbReference>
<feature type="signal peptide" evidence="1">
    <location>
        <begin position="1"/>
        <end position="19"/>
    </location>
</feature>
<sequence length="322" mass="35260">MGSLIAVTFTFTLLTLAMAKTGKIAVYWGQDKGDGTLSSTCESGNYEILLLGFLNTFGCGRTPSLDLDAHCGDHTSVPCTRLGTQIQSCQKKGVRVFLALGGPSGSYSLCSSGDAKVISNYLYGNFLSGQSGPLGSVTLNGIHFHIQTSGSFLHWEHLVQELYIIRERGNTSNHNFFHLSASPQCFIPDPYLDKAIKTGNFDYIFVHFYNNPTCQYYSSGDSSWLLDSWNAWNFYVSADTWLFLGLAAAPDAAPNGGYIPPQILVRDVLPYMHQASSYGGVVLWDRSRDVQTRYSNLIKPQVLHLTKTLSSVTATSPSLCSL</sequence>
<dbReference type="Proteomes" id="UP001189624">
    <property type="component" value="Chromosome 7"/>
</dbReference>
<protein>
    <recommendedName>
        <fullName evidence="2">GH18 domain-containing protein</fullName>
    </recommendedName>
</protein>
<dbReference type="Gramene" id="rna-AYBTSS11_LOCUS21401">
    <property type="protein sequence ID" value="CAJ1967850.1"/>
    <property type="gene ID" value="gene-AYBTSS11_LOCUS21401"/>
</dbReference>
<evidence type="ECO:0000313" key="3">
    <source>
        <dbReference type="EMBL" id="CAJ1967850.1"/>
    </source>
</evidence>
<accession>A0AA86VTH8</accession>
<dbReference type="CDD" id="cd02877">
    <property type="entry name" value="GH18_hevamine_XipI_class_III"/>
    <property type="match status" value="1"/>
</dbReference>
<keyword evidence="1" id="KW-0732">Signal</keyword>
<dbReference type="InterPro" id="IPR001223">
    <property type="entry name" value="Glyco_hydro18_cat"/>
</dbReference>
<proteinExistence type="predicted"/>
<dbReference type="InterPro" id="IPR017853">
    <property type="entry name" value="GH"/>
</dbReference>
<evidence type="ECO:0000256" key="1">
    <source>
        <dbReference type="SAM" id="SignalP"/>
    </source>
</evidence>
<dbReference type="GO" id="GO:0005975">
    <property type="term" value="P:carbohydrate metabolic process"/>
    <property type="evidence" value="ECO:0007669"/>
    <property type="project" value="InterPro"/>
</dbReference>